<dbReference type="Pfam" id="PF00550">
    <property type="entry name" value="PP-binding"/>
    <property type="match status" value="1"/>
</dbReference>
<feature type="domain" description="Carrier" evidence="1">
    <location>
        <begin position="1"/>
        <end position="76"/>
    </location>
</feature>
<dbReference type="AlphaFoldDB" id="A0A127VJF4"/>
<keyword evidence="3" id="KW-1185">Reference proteome</keyword>
<dbReference type="EMBL" id="CP014504">
    <property type="protein sequence ID" value="AMQ01392.1"/>
    <property type="molecule type" value="Genomic_DNA"/>
</dbReference>
<name>A0A127VJF4_9SPHI</name>
<reference evidence="2 3" key="1">
    <citation type="submission" date="2016-03" db="EMBL/GenBank/DDBJ databases">
        <title>Complete genome sequence of Pedobacter cryoconitis PAMC 27485.</title>
        <authorList>
            <person name="Lee J."/>
            <person name="Kim O.-S."/>
        </authorList>
    </citation>
    <scope>NUCLEOTIDE SEQUENCE [LARGE SCALE GENOMIC DNA]</scope>
    <source>
        <strain evidence="2 3">PAMC 27485</strain>
    </source>
</reference>
<dbReference type="PATRIC" id="fig|188932.3.peg.4722"/>
<dbReference type="InterPro" id="IPR009081">
    <property type="entry name" value="PP-bd_ACP"/>
</dbReference>
<evidence type="ECO:0000313" key="2">
    <source>
        <dbReference type="EMBL" id="AMQ01392.1"/>
    </source>
</evidence>
<dbReference type="SUPFAM" id="SSF47336">
    <property type="entry name" value="ACP-like"/>
    <property type="match status" value="1"/>
</dbReference>
<dbReference type="KEGG" id="pcm:AY601_4554"/>
<dbReference type="PROSITE" id="PS50075">
    <property type="entry name" value="CARRIER"/>
    <property type="match status" value="1"/>
</dbReference>
<protein>
    <submittedName>
        <fullName evidence="2">Acyl carrier protein</fullName>
    </submittedName>
</protein>
<dbReference type="Proteomes" id="UP000071561">
    <property type="component" value="Chromosome"/>
</dbReference>
<dbReference type="RefSeq" id="WP_068405461.1">
    <property type="nucleotide sequence ID" value="NZ_CP014504.1"/>
</dbReference>
<evidence type="ECO:0000259" key="1">
    <source>
        <dbReference type="PROSITE" id="PS50075"/>
    </source>
</evidence>
<gene>
    <name evidence="2" type="ORF">AY601_4554</name>
</gene>
<proteinExistence type="predicted"/>
<dbReference type="InterPro" id="IPR036736">
    <property type="entry name" value="ACP-like_sf"/>
</dbReference>
<dbReference type="Gene3D" id="1.10.1200.10">
    <property type="entry name" value="ACP-like"/>
    <property type="match status" value="1"/>
</dbReference>
<organism evidence="2 3">
    <name type="scientific">Pedobacter cryoconitis</name>
    <dbReference type="NCBI Taxonomy" id="188932"/>
    <lineage>
        <taxon>Bacteria</taxon>
        <taxon>Pseudomonadati</taxon>
        <taxon>Bacteroidota</taxon>
        <taxon>Sphingobacteriia</taxon>
        <taxon>Sphingobacteriales</taxon>
        <taxon>Sphingobacteriaceae</taxon>
        <taxon>Pedobacter</taxon>
    </lineage>
</organism>
<dbReference type="OrthoDB" id="675004at2"/>
<sequence>MEEIKFVNSFALQFDETDPQSIKIDTNFKDLEEWSSLTALSIMAMVDEEYGVNLTAEDLKNSNTLGDIFNIISSKA</sequence>
<accession>A0A127VJF4</accession>
<evidence type="ECO:0000313" key="3">
    <source>
        <dbReference type="Proteomes" id="UP000071561"/>
    </source>
</evidence>